<comment type="caution">
    <text evidence="1">The sequence shown here is derived from an EMBL/GenBank/DDBJ whole genome shotgun (WGS) entry which is preliminary data.</text>
</comment>
<keyword evidence="2" id="KW-1185">Reference proteome</keyword>
<protein>
    <submittedName>
        <fullName evidence="1">Uncharacterized protein</fullName>
    </submittedName>
</protein>
<gene>
    <name evidence="1" type="ORF">AB1Y20_004558</name>
</gene>
<evidence type="ECO:0000313" key="1">
    <source>
        <dbReference type="EMBL" id="KAL1508455.1"/>
    </source>
</evidence>
<organism evidence="1 2">
    <name type="scientific">Prymnesium parvum</name>
    <name type="common">Toxic golden alga</name>
    <dbReference type="NCBI Taxonomy" id="97485"/>
    <lineage>
        <taxon>Eukaryota</taxon>
        <taxon>Haptista</taxon>
        <taxon>Haptophyta</taxon>
        <taxon>Prymnesiophyceae</taxon>
        <taxon>Prymnesiales</taxon>
        <taxon>Prymnesiaceae</taxon>
        <taxon>Prymnesium</taxon>
    </lineage>
</organism>
<sequence>MLTPIARFIIDPKSDDSDIQFTTEEILEKINIEENCTAEDRAKIAKMLASRRRLFATKLGWAHAMQMSIETPGHDDGTRHESRLACLRQSEMVII</sequence>
<dbReference type="AlphaFoldDB" id="A0AB34IX37"/>
<dbReference type="EMBL" id="JBGBPQ010000016">
    <property type="protein sequence ID" value="KAL1508455.1"/>
    <property type="molecule type" value="Genomic_DNA"/>
</dbReference>
<accession>A0AB34IX37</accession>
<dbReference type="Proteomes" id="UP001515480">
    <property type="component" value="Unassembled WGS sequence"/>
</dbReference>
<evidence type="ECO:0000313" key="2">
    <source>
        <dbReference type="Proteomes" id="UP001515480"/>
    </source>
</evidence>
<reference evidence="1 2" key="1">
    <citation type="journal article" date="2024" name="Science">
        <title>Giant polyketide synthase enzymes in the biosynthesis of giant marine polyether toxins.</title>
        <authorList>
            <person name="Fallon T.R."/>
            <person name="Shende V.V."/>
            <person name="Wierzbicki I.H."/>
            <person name="Pendleton A.L."/>
            <person name="Watervoot N.F."/>
            <person name="Auber R.P."/>
            <person name="Gonzalez D.J."/>
            <person name="Wisecaver J.H."/>
            <person name="Moore B.S."/>
        </authorList>
    </citation>
    <scope>NUCLEOTIDE SEQUENCE [LARGE SCALE GENOMIC DNA]</scope>
    <source>
        <strain evidence="1 2">12B1</strain>
    </source>
</reference>
<proteinExistence type="predicted"/>
<name>A0AB34IX37_PRYPA</name>